<evidence type="ECO:0000313" key="3">
    <source>
        <dbReference type="Proteomes" id="UP001146120"/>
    </source>
</evidence>
<name>A0AAV2YHB5_9STRA</name>
<reference evidence="2" key="2">
    <citation type="journal article" date="2023" name="Microbiol Resour">
        <title>Decontamination and Annotation of the Draft Genome Sequence of the Oomycete Lagenidium giganteum ARSEF 373.</title>
        <authorList>
            <person name="Morgan W.R."/>
            <person name="Tartar A."/>
        </authorList>
    </citation>
    <scope>NUCLEOTIDE SEQUENCE</scope>
    <source>
        <strain evidence="2">ARSEF 373</strain>
    </source>
</reference>
<feature type="signal peptide" evidence="1">
    <location>
        <begin position="1"/>
        <end position="21"/>
    </location>
</feature>
<dbReference type="EMBL" id="DAKRPA010000253">
    <property type="protein sequence ID" value="DAZ94387.1"/>
    <property type="molecule type" value="Genomic_DNA"/>
</dbReference>
<proteinExistence type="predicted"/>
<evidence type="ECO:0000256" key="1">
    <source>
        <dbReference type="SAM" id="SignalP"/>
    </source>
</evidence>
<protein>
    <submittedName>
        <fullName evidence="2">Uncharacterized protein</fullName>
    </submittedName>
</protein>
<gene>
    <name evidence="2" type="ORF">N0F65_003251</name>
</gene>
<dbReference type="AlphaFoldDB" id="A0AAV2YHB5"/>
<dbReference type="Proteomes" id="UP001146120">
    <property type="component" value="Unassembled WGS sequence"/>
</dbReference>
<reference evidence="2" key="1">
    <citation type="submission" date="2022-11" db="EMBL/GenBank/DDBJ databases">
        <authorList>
            <person name="Morgan W.R."/>
            <person name="Tartar A."/>
        </authorList>
    </citation>
    <scope>NUCLEOTIDE SEQUENCE</scope>
    <source>
        <strain evidence="2">ARSEF 373</strain>
    </source>
</reference>
<evidence type="ECO:0000313" key="2">
    <source>
        <dbReference type="EMBL" id="DAZ94387.1"/>
    </source>
</evidence>
<keyword evidence="3" id="KW-1185">Reference proteome</keyword>
<accession>A0AAV2YHB5</accession>
<organism evidence="2 3">
    <name type="scientific">Lagenidium giganteum</name>
    <dbReference type="NCBI Taxonomy" id="4803"/>
    <lineage>
        <taxon>Eukaryota</taxon>
        <taxon>Sar</taxon>
        <taxon>Stramenopiles</taxon>
        <taxon>Oomycota</taxon>
        <taxon>Peronosporomycetes</taxon>
        <taxon>Pythiales</taxon>
        <taxon>Pythiaceae</taxon>
    </lineage>
</organism>
<feature type="chain" id="PRO_5043696646" evidence="1">
    <location>
        <begin position="22"/>
        <end position="105"/>
    </location>
</feature>
<sequence>MTVTTALIAISAAVAAACVIADDLPAAHAPIMPDTSKAVCYLGCPRGQWCARGTQVCRAPDVRANECFNLATGQFQIGCSPGFVCRGGKCDYVRSTEPNVQSPGE</sequence>
<keyword evidence="1" id="KW-0732">Signal</keyword>
<comment type="caution">
    <text evidence="2">The sequence shown here is derived from an EMBL/GenBank/DDBJ whole genome shotgun (WGS) entry which is preliminary data.</text>
</comment>